<feature type="coiled-coil region" evidence="1">
    <location>
        <begin position="2"/>
        <end position="85"/>
    </location>
</feature>
<dbReference type="Proteomes" id="UP000267096">
    <property type="component" value="Unassembled WGS sequence"/>
</dbReference>
<reference evidence="4" key="1">
    <citation type="submission" date="2017-02" db="UniProtKB">
        <authorList>
            <consortium name="WormBaseParasite"/>
        </authorList>
    </citation>
    <scope>IDENTIFICATION</scope>
</reference>
<evidence type="ECO:0000313" key="4">
    <source>
        <dbReference type="WBParaSite" id="ASIM_0000243901-mRNA-1"/>
    </source>
</evidence>
<protein>
    <submittedName>
        <fullName evidence="4">Myosin tail domain-containing protein</fullName>
    </submittedName>
</protein>
<evidence type="ECO:0000313" key="3">
    <source>
        <dbReference type="Proteomes" id="UP000267096"/>
    </source>
</evidence>
<sequence>MIKCKKNTNSANENELERLRKKVTQLTDINKQQALELENIRNERDQLDRAYRDKVKQVEQLSDAVKNLQAKLTYSRQELHDVKEKASS</sequence>
<accession>A0A0M3J4H0</accession>
<keyword evidence="3" id="KW-1185">Reference proteome</keyword>
<keyword evidence="1" id="KW-0175">Coiled coil</keyword>
<gene>
    <name evidence="2" type="ORF">ASIM_LOCUS2303</name>
</gene>
<dbReference type="AlphaFoldDB" id="A0A0M3J4H0"/>
<evidence type="ECO:0000256" key="1">
    <source>
        <dbReference type="SAM" id="Coils"/>
    </source>
</evidence>
<proteinExistence type="predicted"/>
<dbReference type="WBParaSite" id="ASIM_0000243901-mRNA-1">
    <property type="protein sequence ID" value="ASIM_0000243901-mRNA-1"/>
    <property type="gene ID" value="ASIM_0000243901"/>
</dbReference>
<reference evidence="2 3" key="2">
    <citation type="submission" date="2018-11" db="EMBL/GenBank/DDBJ databases">
        <authorList>
            <consortium name="Pathogen Informatics"/>
        </authorList>
    </citation>
    <scope>NUCLEOTIDE SEQUENCE [LARGE SCALE GENOMIC DNA]</scope>
</reference>
<evidence type="ECO:0000313" key="2">
    <source>
        <dbReference type="EMBL" id="VDK19832.1"/>
    </source>
</evidence>
<dbReference type="EMBL" id="UYRR01003011">
    <property type="protein sequence ID" value="VDK19832.1"/>
    <property type="molecule type" value="Genomic_DNA"/>
</dbReference>
<organism evidence="4">
    <name type="scientific">Anisakis simplex</name>
    <name type="common">Herring worm</name>
    <dbReference type="NCBI Taxonomy" id="6269"/>
    <lineage>
        <taxon>Eukaryota</taxon>
        <taxon>Metazoa</taxon>
        <taxon>Ecdysozoa</taxon>
        <taxon>Nematoda</taxon>
        <taxon>Chromadorea</taxon>
        <taxon>Rhabditida</taxon>
        <taxon>Spirurina</taxon>
        <taxon>Ascaridomorpha</taxon>
        <taxon>Ascaridoidea</taxon>
        <taxon>Anisakidae</taxon>
        <taxon>Anisakis</taxon>
        <taxon>Anisakis simplex complex</taxon>
    </lineage>
</organism>
<name>A0A0M3J4H0_ANISI</name>